<keyword evidence="4" id="KW-1185">Reference proteome</keyword>
<gene>
    <name evidence="3" type="ORF">EV378_0202</name>
</gene>
<proteinExistence type="predicted"/>
<dbReference type="InterPro" id="IPR008990">
    <property type="entry name" value="Elect_transpt_acc-like_dom_sf"/>
</dbReference>
<dbReference type="Proteomes" id="UP000295560">
    <property type="component" value="Unassembled WGS sequence"/>
</dbReference>
<sequence length="122" mass="13193">MSVALDVEGAAAPPRSNGELVFAEPWESRAFGMAVTLSDAGAFTWDAFRDRLIARIGRWEAEHGIDDPGFRYYDHWLAALEDVLVGSGSLGSDDVASRSSALADRPAGHDHRDDEHGHGHGH</sequence>
<name>A0A4R1HUU2_PSEEN</name>
<dbReference type="InterPro" id="IPR049054">
    <property type="entry name" value="CN_hydtase_beta-like_N"/>
</dbReference>
<organism evidence="3 4">
    <name type="scientific">Pseudonocardia endophytica</name>
    <dbReference type="NCBI Taxonomy" id="401976"/>
    <lineage>
        <taxon>Bacteria</taxon>
        <taxon>Bacillati</taxon>
        <taxon>Actinomycetota</taxon>
        <taxon>Actinomycetes</taxon>
        <taxon>Pseudonocardiales</taxon>
        <taxon>Pseudonocardiaceae</taxon>
        <taxon>Pseudonocardia</taxon>
    </lineage>
</organism>
<dbReference type="InterPro" id="IPR023808">
    <property type="entry name" value="Nitrile_Hydratase_acc_put"/>
</dbReference>
<evidence type="ECO:0000313" key="3">
    <source>
        <dbReference type="EMBL" id="TCK24430.1"/>
    </source>
</evidence>
<dbReference type="NCBIfam" id="TIGR03889">
    <property type="entry name" value="nitrile_acc"/>
    <property type="match status" value="1"/>
</dbReference>
<dbReference type="Gene3D" id="1.10.472.20">
    <property type="entry name" value="Nitrile hydratase, beta subunit"/>
    <property type="match status" value="1"/>
</dbReference>
<dbReference type="OrthoDB" id="9811616at2"/>
<dbReference type="SUPFAM" id="SSF50090">
    <property type="entry name" value="Electron transport accessory proteins"/>
    <property type="match status" value="1"/>
</dbReference>
<reference evidence="3 4" key="1">
    <citation type="submission" date="2019-03" db="EMBL/GenBank/DDBJ databases">
        <title>Sequencing the genomes of 1000 actinobacteria strains.</title>
        <authorList>
            <person name="Klenk H.-P."/>
        </authorList>
    </citation>
    <scope>NUCLEOTIDE SEQUENCE [LARGE SCALE GENOMIC DNA]</scope>
    <source>
        <strain evidence="3 4">DSM 44969</strain>
    </source>
</reference>
<feature type="domain" description="Nitrile hydratase beta subunit-like N-terminal" evidence="2">
    <location>
        <begin position="17"/>
        <end position="107"/>
    </location>
</feature>
<comment type="caution">
    <text evidence="3">The sequence shown here is derived from an EMBL/GenBank/DDBJ whole genome shotgun (WGS) entry which is preliminary data.</text>
</comment>
<accession>A0A4R1HUU2</accession>
<feature type="compositionally biased region" description="Basic and acidic residues" evidence="1">
    <location>
        <begin position="106"/>
        <end position="122"/>
    </location>
</feature>
<feature type="region of interest" description="Disordered" evidence="1">
    <location>
        <begin position="91"/>
        <end position="122"/>
    </location>
</feature>
<dbReference type="EMBL" id="SMFZ01000001">
    <property type="protein sequence ID" value="TCK24430.1"/>
    <property type="molecule type" value="Genomic_DNA"/>
</dbReference>
<dbReference type="InterPro" id="IPR042262">
    <property type="entry name" value="CN_hydtase_beta_C"/>
</dbReference>
<protein>
    <submittedName>
        <fullName evidence="3">Nitrile hydratase accessory protein</fullName>
    </submittedName>
</protein>
<evidence type="ECO:0000313" key="4">
    <source>
        <dbReference type="Proteomes" id="UP000295560"/>
    </source>
</evidence>
<evidence type="ECO:0000259" key="2">
    <source>
        <dbReference type="Pfam" id="PF21006"/>
    </source>
</evidence>
<dbReference type="Pfam" id="PF21006">
    <property type="entry name" value="NHase_beta_N"/>
    <property type="match status" value="1"/>
</dbReference>
<dbReference type="RefSeq" id="WP_132420873.1">
    <property type="nucleotide sequence ID" value="NZ_SMFZ01000001.1"/>
</dbReference>
<dbReference type="AlphaFoldDB" id="A0A4R1HUU2"/>
<evidence type="ECO:0000256" key="1">
    <source>
        <dbReference type="SAM" id="MobiDB-lite"/>
    </source>
</evidence>